<dbReference type="Pfam" id="PF00474">
    <property type="entry name" value="SSF"/>
    <property type="match status" value="1"/>
</dbReference>
<reference evidence="15" key="1">
    <citation type="submission" date="2016-08" db="EMBL/GenBank/DDBJ databases">
        <authorList>
            <person name="Seilhamer J.J."/>
        </authorList>
    </citation>
    <scope>NUCLEOTIDE SEQUENCE</scope>
    <source>
        <strain evidence="15">86-1</strain>
    </source>
</reference>
<comment type="similarity">
    <text evidence="2 13">Belongs to the sodium:solute symporter (SSF) (TC 2.A.21) family.</text>
</comment>
<evidence type="ECO:0000256" key="1">
    <source>
        <dbReference type="ARBA" id="ARBA00004651"/>
    </source>
</evidence>
<keyword evidence="5 14" id="KW-0812">Transmembrane</keyword>
<feature type="transmembrane region" description="Helical" evidence="14">
    <location>
        <begin position="407"/>
        <end position="427"/>
    </location>
</feature>
<feature type="transmembrane region" description="Helical" evidence="14">
    <location>
        <begin position="117"/>
        <end position="141"/>
    </location>
</feature>
<feature type="transmembrane region" description="Helical" evidence="14">
    <location>
        <begin position="317"/>
        <end position="341"/>
    </location>
</feature>
<feature type="transmembrane region" description="Helical" evidence="14">
    <location>
        <begin position="6"/>
        <end position="23"/>
    </location>
</feature>
<dbReference type="GO" id="GO:0015193">
    <property type="term" value="F:L-proline transmembrane transporter activity"/>
    <property type="evidence" value="ECO:0007669"/>
    <property type="project" value="TreeGrafter"/>
</dbReference>
<feature type="transmembrane region" description="Helical" evidence="14">
    <location>
        <begin position="447"/>
        <end position="465"/>
    </location>
</feature>
<evidence type="ECO:0000256" key="7">
    <source>
        <dbReference type="ARBA" id="ARBA00022989"/>
    </source>
</evidence>
<evidence type="ECO:0000256" key="10">
    <source>
        <dbReference type="ARBA" id="ARBA00023136"/>
    </source>
</evidence>
<accession>A0A212KYH2</accession>
<keyword evidence="9" id="KW-0406">Ion transport</keyword>
<feature type="transmembrane region" description="Helical" evidence="14">
    <location>
        <begin position="35"/>
        <end position="58"/>
    </location>
</feature>
<feature type="transmembrane region" description="Helical" evidence="14">
    <location>
        <begin position="376"/>
        <end position="400"/>
    </location>
</feature>
<dbReference type="GO" id="GO:0005886">
    <property type="term" value="C:plasma membrane"/>
    <property type="evidence" value="ECO:0007669"/>
    <property type="project" value="UniProtKB-SubCell"/>
</dbReference>
<comment type="catalytic activity">
    <reaction evidence="12">
        <text>L-proline(in) + Na(+)(in) = L-proline(out) + Na(+)(out)</text>
        <dbReference type="Rhea" id="RHEA:28967"/>
        <dbReference type="ChEBI" id="CHEBI:29101"/>
        <dbReference type="ChEBI" id="CHEBI:60039"/>
    </reaction>
</comment>
<gene>
    <name evidence="15" type="ORF">KL86DES1_10324</name>
</gene>
<keyword evidence="10 14" id="KW-0472">Membrane</keyword>
<protein>
    <submittedName>
        <fullName evidence="15">Na+/solute symporter</fullName>
    </submittedName>
</protein>
<keyword evidence="11" id="KW-0739">Sodium transport</keyword>
<dbReference type="PANTHER" id="PTHR48086">
    <property type="entry name" value="SODIUM/PROLINE SYMPORTER-RELATED"/>
    <property type="match status" value="1"/>
</dbReference>
<dbReference type="GO" id="GO:0015824">
    <property type="term" value="P:proline transport"/>
    <property type="evidence" value="ECO:0007669"/>
    <property type="project" value="TreeGrafter"/>
</dbReference>
<keyword evidence="7 14" id="KW-1133">Transmembrane helix</keyword>
<dbReference type="PANTHER" id="PTHR48086:SF3">
    <property type="entry name" value="SODIUM_PROLINE SYMPORTER"/>
    <property type="match status" value="1"/>
</dbReference>
<dbReference type="RefSeq" id="WP_179979240.1">
    <property type="nucleotide sequence ID" value="NZ_LT608333.1"/>
</dbReference>
<evidence type="ECO:0000256" key="12">
    <source>
        <dbReference type="ARBA" id="ARBA00033708"/>
    </source>
</evidence>
<feature type="transmembrane region" description="Helical" evidence="14">
    <location>
        <begin position="353"/>
        <end position="370"/>
    </location>
</feature>
<evidence type="ECO:0000256" key="6">
    <source>
        <dbReference type="ARBA" id="ARBA00022847"/>
    </source>
</evidence>
<evidence type="ECO:0000256" key="8">
    <source>
        <dbReference type="ARBA" id="ARBA00023053"/>
    </source>
</evidence>
<dbReference type="GO" id="GO:0005298">
    <property type="term" value="F:proline:sodium symporter activity"/>
    <property type="evidence" value="ECO:0007669"/>
    <property type="project" value="TreeGrafter"/>
</dbReference>
<comment type="subcellular location">
    <subcellularLocation>
        <location evidence="1">Cell membrane</location>
        <topology evidence="1">Multi-pass membrane protein</topology>
    </subcellularLocation>
</comment>
<organism evidence="15">
    <name type="scientific">uncultured Desulfovibrio sp</name>
    <dbReference type="NCBI Taxonomy" id="167968"/>
    <lineage>
        <taxon>Bacteria</taxon>
        <taxon>Pseudomonadati</taxon>
        <taxon>Thermodesulfobacteriota</taxon>
        <taxon>Desulfovibrionia</taxon>
        <taxon>Desulfovibrionales</taxon>
        <taxon>Desulfovibrionaceae</taxon>
        <taxon>Desulfovibrio</taxon>
        <taxon>environmental samples</taxon>
    </lineage>
</organism>
<feature type="transmembrane region" description="Helical" evidence="14">
    <location>
        <begin position="64"/>
        <end position="85"/>
    </location>
</feature>
<evidence type="ECO:0000256" key="9">
    <source>
        <dbReference type="ARBA" id="ARBA00023065"/>
    </source>
</evidence>
<dbReference type="PROSITE" id="PS50283">
    <property type="entry name" value="NA_SOLUT_SYMP_3"/>
    <property type="match status" value="1"/>
</dbReference>
<evidence type="ECO:0000256" key="2">
    <source>
        <dbReference type="ARBA" id="ARBA00006434"/>
    </source>
</evidence>
<dbReference type="EMBL" id="FMJC01000001">
    <property type="protein sequence ID" value="SCM70306.1"/>
    <property type="molecule type" value="Genomic_DNA"/>
</dbReference>
<dbReference type="InterPro" id="IPR038377">
    <property type="entry name" value="Na/Glc_symporter_sf"/>
</dbReference>
<feature type="transmembrane region" description="Helical" evidence="14">
    <location>
        <begin position="173"/>
        <end position="195"/>
    </location>
</feature>
<dbReference type="Gene3D" id="1.20.1730.10">
    <property type="entry name" value="Sodium/glucose cotransporter"/>
    <property type="match status" value="1"/>
</dbReference>
<keyword evidence="3" id="KW-0813">Transport</keyword>
<feature type="transmembrane region" description="Helical" evidence="14">
    <location>
        <begin position="147"/>
        <end position="166"/>
    </location>
</feature>
<evidence type="ECO:0000256" key="14">
    <source>
        <dbReference type="SAM" id="Phobius"/>
    </source>
</evidence>
<keyword evidence="6" id="KW-0769">Symport</keyword>
<feature type="transmembrane region" description="Helical" evidence="14">
    <location>
        <begin position="266"/>
        <end position="285"/>
    </location>
</feature>
<evidence type="ECO:0000313" key="15">
    <source>
        <dbReference type="EMBL" id="SCM70306.1"/>
    </source>
</evidence>
<dbReference type="InterPro" id="IPR001734">
    <property type="entry name" value="Na/solute_symporter"/>
</dbReference>
<dbReference type="AlphaFoldDB" id="A0A212KYH2"/>
<sequence>MLGDALIWFGYIAVFIWLARKGQGHDAMASGRVGFVILALAYVATYISAVALVGFGGLSYMYGLQMLLVAAGNVWLGIWFVYRYLAWPTKICQRNLQARTPTQLIAKGHKSPMLGKALALIFAIFLSVYASAVIKGAALMLAQILPIPVWILVWIAATVVGVVVFIGGLRGVLYTEAMQGIVVLAGIVLLIWAVLDRVGGPLEGIAQLAQIAPTARANEGFLALSTGEQGWFVLSLVMVTSVAVWSQPQMMQRHFALHSPRQIKRIVPLAMLVLTVLVGGTYFVAALSRIILPEIASADEVIPHLVKMLLPNAGLQVFVLAIVSASLSTSTALFHIAVSAIAEDLPGKPASRFSWFLGIVFCVVVSGGSAQIKGQLIALLCTTSWSIVGSTVLISYVALVRFGKRSSLAACMSCGLGFTSCLLWYLLANKAVSPTPVLGMQAALIPPFFVGLTCSLVGWFTGWALDHEGRKASTFWPAPNAGS</sequence>
<evidence type="ECO:0000256" key="4">
    <source>
        <dbReference type="ARBA" id="ARBA00022475"/>
    </source>
</evidence>
<dbReference type="InterPro" id="IPR050277">
    <property type="entry name" value="Sodium:Solute_Symporter"/>
</dbReference>
<proteinExistence type="inferred from homology"/>
<keyword evidence="4" id="KW-1003">Cell membrane</keyword>
<name>A0A212KYH2_9BACT</name>
<evidence type="ECO:0000256" key="11">
    <source>
        <dbReference type="ARBA" id="ARBA00023201"/>
    </source>
</evidence>
<evidence type="ECO:0000256" key="3">
    <source>
        <dbReference type="ARBA" id="ARBA00022448"/>
    </source>
</evidence>
<keyword evidence="8" id="KW-0915">Sodium</keyword>
<evidence type="ECO:0000256" key="5">
    <source>
        <dbReference type="ARBA" id="ARBA00022692"/>
    </source>
</evidence>
<evidence type="ECO:0000256" key="13">
    <source>
        <dbReference type="RuleBase" id="RU362091"/>
    </source>
</evidence>
<feature type="transmembrane region" description="Helical" evidence="14">
    <location>
        <begin position="229"/>
        <end position="245"/>
    </location>
</feature>